<organism evidence="1 2">
    <name type="scientific">Paenibacillus selenitireducens</name>
    <dbReference type="NCBI Taxonomy" id="1324314"/>
    <lineage>
        <taxon>Bacteria</taxon>
        <taxon>Bacillati</taxon>
        <taxon>Bacillota</taxon>
        <taxon>Bacilli</taxon>
        <taxon>Bacillales</taxon>
        <taxon>Paenibacillaceae</taxon>
        <taxon>Paenibacillus</taxon>
    </lineage>
</organism>
<dbReference type="SUPFAM" id="SSF159121">
    <property type="entry name" value="BC4932-like"/>
    <property type="match status" value="1"/>
</dbReference>
<evidence type="ECO:0008006" key="3">
    <source>
        <dbReference type="Google" id="ProtNLM"/>
    </source>
</evidence>
<dbReference type="AlphaFoldDB" id="A0A1T2XIJ1"/>
<name>A0A1T2XIJ1_9BACL</name>
<accession>A0A1T2XIJ1</accession>
<dbReference type="PANTHER" id="PTHR36433">
    <property type="entry name" value="HYPOTHETICAL CYTOSOLIC PROTEIN"/>
    <property type="match status" value="1"/>
</dbReference>
<dbReference type="InterPro" id="IPR006542">
    <property type="entry name" value="DUF1093"/>
</dbReference>
<dbReference type="EMBL" id="MSZX01000003">
    <property type="protein sequence ID" value="OPA79463.1"/>
    <property type="molecule type" value="Genomic_DNA"/>
</dbReference>
<dbReference type="PANTHER" id="PTHR36433:SF2">
    <property type="entry name" value="YXEA FAMILY PROTEIN"/>
    <property type="match status" value="1"/>
</dbReference>
<evidence type="ECO:0000313" key="1">
    <source>
        <dbReference type="EMBL" id="OPA79463.1"/>
    </source>
</evidence>
<dbReference type="InterPro" id="IPR036166">
    <property type="entry name" value="YxeA-like_sf"/>
</dbReference>
<keyword evidence="2" id="KW-1185">Reference proteome</keyword>
<sequence>MKSSTKFITAIVVLFIVVLGGAAAVSKYAPEHNPFTPKDEYFVKVADHFEIIHDKADQGQEYTRYTYTLPGYNKDGQAKDIEFNASKELRKDAYLKISIRADKVLSYEEVQSKDLPQTVSSKM</sequence>
<dbReference type="Pfam" id="PF06486">
    <property type="entry name" value="DUF1093"/>
    <property type="match status" value="1"/>
</dbReference>
<dbReference type="Proteomes" id="UP000190188">
    <property type="component" value="Unassembled WGS sequence"/>
</dbReference>
<reference evidence="1 2" key="1">
    <citation type="submission" date="2017-01" db="EMBL/GenBank/DDBJ databases">
        <title>Genome analysis of Paenibacillus selenitrireducens ES3-24.</title>
        <authorList>
            <person name="Xu D."/>
            <person name="Yao R."/>
            <person name="Zheng S."/>
        </authorList>
    </citation>
    <scope>NUCLEOTIDE SEQUENCE [LARGE SCALE GENOMIC DNA]</scope>
    <source>
        <strain evidence="1 2">ES3-24</strain>
    </source>
</reference>
<dbReference type="NCBIfam" id="TIGR01655">
    <property type="entry name" value="yxeA_fam"/>
    <property type="match status" value="1"/>
</dbReference>
<dbReference type="STRING" id="1324314.BVG16_10365"/>
<evidence type="ECO:0000313" key="2">
    <source>
        <dbReference type="Proteomes" id="UP000190188"/>
    </source>
</evidence>
<gene>
    <name evidence="1" type="ORF">BVG16_10365</name>
</gene>
<dbReference type="RefSeq" id="WP_078498463.1">
    <property type="nucleotide sequence ID" value="NZ_MSZX01000003.1"/>
</dbReference>
<dbReference type="OrthoDB" id="8719215at2"/>
<dbReference type="Gene3D" id="2.40.50.480">
    <property type="match status" value="1"/>
</dbReference>
<proteinExistence type="predicted"/>
<comment type="caution">
    <text evidence="1">The sequence shown here is derived from an EMBL/GenBank/DDBJ whole genome shotgun (WGS) entry which is preliminary data.</text>
</comment>
<protein>
    <recommendedName>
        <fullName evidence="3">YxeA family protein</fullName>
    </recommendedName>
</protein>